<name>A0AB32XBQ8_MYCFM</name>
<dbReference type="Proteomes" id="UP000007473">
    <property type="component" value="Chromosome"/>
</dbReference>
<reference evidence="1 2" key="1">
    <citation type="journal article" date="2011" name="J. Bacteriol.">
        <title>Genome sequence of the repetitive-sequence-rich Mycoplasma fermentans strain M64.</title>
        <authorList>
            <person name="Shu H.W."/>
            <person name="Liu T.T."/>
            <person name="Chang H.Y."/>
            <person name="Liu Y.M."/>
            <person name="Wu K.M."/>
            <person name="Shu H.Y."/>
            <person name="Tsai S.F."/>
            <person name="Hsiao K.J."/>
            <person name="Hu W.S."/>
            <person name="Ng W.V."/>
        </authorList>
    </citation>
    <scope>NUCLEOTIDE SEQUENCE [LARGE SCALE GENOMIC DNA]</scope>
    <source>
        <strain evidence="1 2">M64</strain>
    </source>
</reference>
<sequence length="228" mass="26796">MKTWEISQENKKGDKLYVKSSRASKNGSKCISTRLSEPDYVALYERWVKRIKQSGSTPYVELKDIIRNALIKQEKEEIAKDFKNDLFYALRKVSWASLTPFYRKIINEINKQNIDLVLLDLKVNMLLNALISDKGMLDEPNNNLLKEPEYAKRLRERMNESASAWYKKVIKKVRNEDNSLSKFAEQFEDNEIEKVFEKENAKLEASELNNAKEDEDFGDFDLSEFFKK</sequence>
<dbReference type="RefSeq" id="WP_013526813.1">
    <property type="nucleotide sequence ID" value="NC_014921.1"/>
</dbReference>
<proteinExistence type="predicted"/>
<evidence type="ECO:0000313" key="2">
    <source>
        <dbReference type="Proteomes" id="UP000007473"/>
    </source>
</evidence>
<accession>A0AB32XBQ8</accession>
<gene>
    <name evidence="1" type="ordered locus">MfeM64YM_0376</name>
</gene>
<organism evidence="1 2">
    <name type="scientific">Mycoplasmopsis fermentans (strain M64)</name>
    <name type="common">Mycoplasma fermentans</name>
    <dbReference type="NCBI Taxonomy" id="943945"/>
    <lineage>
        <taxon>Bacteria</taxon>
        <taxon>Bacillati</taxon>
        <taxon>Mycoplasmatota</taxon>
        <taxon>Mycoplasmoidales</taxon>
        <taxon>Metamycoplasmataceae</taxon>
        <taxon>Mycoplasmopsis</taxon>
    </lineage>
</organism>
<dbReference type="NCBIfam" id="NF045893">
    <property type="entry name" value="ICE_Mbov_0398"/>
    <property type="match status" value="1"/>
</dbReference>
<protein>
    <recommendedName>
        <fullName evidence="3">ICEF Integrative Conjugal Element-II</fullName>
    </recommendedName>
</protein>
<dbReference type="AlphaFoldDB" id="A0AB32XBQ8"/>
<evidence type="ECO:0008006" key="3">
    <source>
        <dbReference type="Google" id="ProtNLM"/>
    </source>
</evidence>
<evidence type="ECO:0000313" key="1">
    <source>
        <dbReference type="EMBL" id="ADV34378.1"/>
    </source>
</evidence>
<dbReference type="EMBL" id="CP002458">
    <property type="protein sequence ID" value="ADV34378.1"/>
    <property type="molecule type" value="Genomic_DNA"/>
</dbReference>
<dbReference type="KEGG" id="mfm:MfeM64YM_0376"/>